<dbReference type="PANTHER" id="PTHR46254">
    <property type="entry name" value="PROTEIN GVQW1-RELATED"/>
    <property type="match status" value="1"/>
</dbReference>
<reference evidence="3 4" key="1">
    <citation type="submission" date="2012-03" db="EMBL/GenBank/DDBJ databases">
        <title>Whole Genome Assembly of Papio anubis.</title>
        <authorList>
            <person name="Liu Y.L."/>
            <person name="Abraham K.A."/>
            <person name="Akbar H.A."/>
            <person name="Ali S.A."/>
            <person name="Anosike U.A."/>
            <person name="Aqrawi P.A."/>
            <person name="Arias F.A."/>
            <person name="Attaway T.A."/>
            <person name="Awwad R.A."/>
            <person name="Babu C.B."/>
            <person name="Bandaranaike D.B."/>
            <person name="Battles P.B."/>
            <person name="Bell A.B."/>
            <person name="Beltran B.B."/>
            <person name="Berhane-Mersha D.B."/>
            <person name="Bess C.B."/>
            <person name="Bickham C.B."/>
            <person name="Bolden T.B."/>
            <person name="Carter K.C."/>
            <person name="Chau D.C."/>
            <person name="Chavez A.C."/>
            <person name="Clerc-Blankenburg K.C."/>
            <person name="Coyle M.C."/>
            <person name="Dao M.D."/>
            <person name="Davila M.L.D."/>
            <person name="Davy-Carroll L.D."/>
            <person name="Denson S.D."/>
            <person name="Dinh H.D."/>
            <person name="Fernandez S.F."/>
            <person name="Fernando P.F."/>
            <person name="Forbes L.F."/>
            <person name="Francis C.F."/>
            <person name="Francisco L.F."/>
            <person name="Fu Q.F."/>
            <person name="Garcia-Iii R.G."/>
            <person name="Garrett T.G."/>
            <person name="Gross S.G."/>
            <person name="Gubbala S.G."/>
            <person name="Hirani K.H."/>
            <person name="Hogues M.H."/>
            <person name="Hollins B.H."/>
            <person name="Jackson L.J."/>
            <person name="Javaid M.J."/>
            <person name="Jhangiani S.J."/>
            <person name="Johnson A.J."/>
            <person name="Johnson B.J."/>
            <person name="Jones J.J."/>
            <person name="Joshi V.J."/>
            <person name="Kalu J.K."/>
            <person name="Khan N.K."/>
            <person name="Korchina V.K."/>
            <person name="Kovar C.K."/>
            <person name="Lago L.L."/>
            <person name="Lara F.L."/>
            <person name="Le T.-K.L."/>
            <person name="Lee S.L."/>
            <person name="Legall-Iii F.L."/>
            <person name="Lemon S.L."/>
            <person name="Liu J.L."/>
            <person name="Liu Y.-S.L."/>
            <person name="Liyanage D.L."/>
            <person name="Lopez J.L."/>
            <person name="Lorensuhewa L.L."/>
            <person name="Mata R.M."/>
            <person name="Mathew T.M."/>
            <person name="Mercado C.M."/>
            <person name="Mercado I.M."/>
            <person name="Morales K.M."/>
            <person name="Morgan M.M."/>
            <person name="Munidasa M.M."/>
            <person name="Ngo D.N."/>
            <person name="Nguyen L.N."/>
            <person name="Nguyen T.N."/>
            <person name="Nguyen N.N."/>
            <person name="Obregon M.O."/>
            <person name="Okwuonu G.O."/>
            <person name="Ongeri F.O."/>
            <person name="Onwere C.O."/>
            <person name="Osifeso I.O."/>
            <person name="Parra A.P."/>
            <person name="Patil S.P."/>
            <person name="Perez A.P."/>
            <person name="Perez Y.P."/>
            <person name="Pham C.P."/>
            <person name="Pu L.-L.P."/>
            <person name="Puazo M.P."/>
            <person name="Quiroz J.Q."/>
            <person name="Rouhana J.R."/>
            <person name="Ruiz M.R."/>
            <person name="Ruiz S.-J.R."/>
            <person name="Saada N.S."/>
            <person name="Santibanez J.S."/>
            <person name="Scheel M.S."/>
            <person name="Schneider B.S."/>
            <person name="Simmons D.S."/>
            <person name="Sisson I.S."/>
            <person name="Tang L.-Y.T."/>
            <person name="Thornton R.T."/>
            <person name="Tisius J.T."/>
            <person name="Toledanes G.T."/>
            <person name="Trejos Z.T."/>
            <person name="Usmani K.U."/>
            <person name="Varghese R.V."/>
            <person name="Vattathil S.V."/>
            <person name="Vee V.V."/>
            <person name="Walker D.W."/>
            <person name="Weissenberger G.W."/>
            <person name="White C.W."/>
            <person name="Williams A.W."/>
            <person name="Woodworth J.W."/>
            <person name="Wright R.W."/>
            <person name="Zhu Y.Z."/>
            <person name="Han Y.H."/>
            <person name="Newsham I.N."/>
            <person name="Nazareth L.N."/>
            <person name="Worley K.W."/>
            <person name="Muzny D.M."/>
            <person name="Rogers J.R."/>
            <person name="Gibbs R.G."/>
        </authorList>
    </citation>
    <scope>NUCLEOTIDE SEQUENCE [LARGE SCALE GENOMIC DNA]</scope>
</reference>
<dbReference type="PRINTS" id="PR02045">
    <property type="entry name" value="F138DOMAIN"/>
</dbReference>
<protein>
    <submittedName>
        <fullName evidence="3">Uncharacterized protein</fullName>
    </submittedName>
</protein>
<feature type="region of interest" description="Disordered" evidence="1">
    <location>
        <begin position="225"/>
        <end position="272"/>
    </location>
</feature>
<evidence type="ECO:0000313" key="4">
    <source>
        <dbReference type="Proteomes" id="UP000028761"/>
    </source>
</evidence>
<dbReference type="GeneTree" id="ENSGT00940000161627"/>
<keyword evidence="4" id="KW-1185">Reference proteome</keyword>
<keyword evidence="2" id="KW-0812">Transmembrane</keyword>
<keyword evidence="2" id="KW-0472">Membrane</keyword>
<accession>A0A8I5N2X8</accession>
<dbReference type="AlphaFoldDB" id="A0A8I5N2X8"/>
<dbReference type="Proteomes" id="UP000028761">
    <property type="component" value="Chromosome 4"/>
</dbReference>
<feature type="transmembrane region" description="Helical" evidence="2">
    <location>
        <begin position="69"/>
        <end position="91"/>
    </location>
</feature>
<evidence type="ECO:0000256" key="2">
    <source>
        <dbReference type="SAM" id="Phobius"/>
    </source>
</evidence>
<organism evidence="3 4">
    <name type="scientific">Papio anubis</name>
    <name type="common">Olive baboon</name>
    <dbReference type="NCBI Taxonomy" id="9555"/>
    <lineage>
        <taxon>Eukaryota</taxon>
        <taxon>Metazoa</taxon>
        <taxon>Chordata</taxon>
        <taxon>Craniata</taxon>
        <taxon>Vertebrata</taxon>
        <taxon>Euteleostomi</taxon>
        <taxon>Mammalia</taxon>
        <taxon>Eutheria</taxon>
        <taxon>Euarchontoglires</taxon>
        <taxon>Primates</taxon>
        <taxon>Haplorrhini</taxon>
        <taxon>Catarrhini</taxon>
        <taxon>Cercopithecidae</taxon>
        <taxon>Cercopithecinae</taxon>
        <taxon>Papio</taxon>
    </lineage>
</organism>
<evidence type="ECO:0000313" key="3">
    <source>
        <dbReference type="Ensembl" id="ENSPANP00000053796.1"/>
    </source>
</evidence>
<reference evidence="3" key="3">
    <citation type="submission" date="2025-09" db="UniProtKB">
        <authorList>
            <consortium name="Ensembl"/>
        </authorList>
    </citation>
    <scope>IDENTIFICATION</scope>
</reference>
<reference evidence="3" key="2">
    <citation type="submission" date="2025-08" db="UniProtKB">
        <authorList>
            <consortium name="Ensembl"/>
        </authorList>
    </citation>
    <scope>IDENTIFICATION</scope>
</reference>
<keyword evidence="2" id="KW-1133">Transmembrane helix</keyword>
<dbReference type="Ensembl" id="ENSPANT00000061846.1">
    <property type="protein sequence ID" value="ENSPANP00000053796.1"/>
    <property type="gene ID" value="ENSPANG00000039163.1"/>
</dbReference>
<dbReference type="PANTHER" id="PTHR46254:SF3">
    <property type="entry name" value="SECRETED PROTEIN"/>
    <property type="match status" value="1"/>
</dbReference>
<name>A0A8I5N2X8_PAPAN</name>
<sequence>MIKKVDSCLAGLSGVCGAKDISRIQSWAWSLALLTAVTQQLSDVSRRSQTFPEAQSSCYVVDCFYSFSFLFFFLFFSFLFFSFPLFSFIFFHFETQSYSVTQAGVQWRYLSSLQPLPPGFKQFPSLSLPSSWDYGHLPSCPANFCTFSRDRFHHVGQSGLRLLTSSDPSSLASQSAGITGVSYCTRPRFYTLNQLHGRLPEATCSNPRPELLSEGIQEPIVESQGTASSLGFSPPALPPERDSGDPLVDENLKRQGFQGKVELRGRSVVPAP</sequence>
<proteinExistence type="predicted"/>
<evidence type="ECO:0000256" key="1">
    <source>
        <dbReference type="SAM" id="MobiDB-lite"/>
    </source>
</evidence>